<dbReference type="Pfam" id="PF13860">
    <property type="entry name" value="FlgD_ig"/>
    <property type="match status" value="1"/>
</dbReference>
<evidence type="ECO:0000259" key="6">
    <source>
        <dbReference type="Pfam" id="PF13860"/>
    </source>
</evidence>
<evidence type="ECO:0000259" key="7">
    <source>
        <dbReference type="Pfam" id="PF13861"/>
    </source>
</evidence>
<dbReference type="Pfam" id="PF13861">
    <property type="entry name" value="FLgD_tudor"/>
    <property type="match status" value="1"/>
</dbReference>
<sequence>MATSGVQSSTVDPALLTTMNGAKASTNSTEDAKNTFMTLLVTQLKNQDPLNPMDNAQVTSQLAQLSTVSGIDKLNASVTALGASFQSGQNLQAANMIGHGVIAPGNAMIVTEGKGIYGVELPQAATKVDVVIRDSSDAVVRKISLGALPQGVNTLTWDGKTDAGTTAANGAYKFEFVANAADKKLTTTSLAFGVVSSITSSSQGLKLSLPNIGDISMNDVRQIY</sequence>
<keyword evidence="8" id="KW-0969">Cilium</keyword>
<keyword evidence="3 5" id="KW-1005">Bacterial flagellum biogenesis</keyword>
<reference evidence="8 9" key="1">
    <citation type="submission" date="2018-05" db="EMBL/GenBank/DDBJ databases">
        <title>Genomic Encyclopedia of Type Strains, Phase IV (KMG-IV): sequencing the most valuable type-strain genomes for metagenomic binning, comparative biology and taxonomic classification.</title>
        <authorList>
            <person name="Goeker M."/>
        </authorList>
    </citation>
    <scope>NUCLEOTIDE SEQUENCE [LARGE SCALE GENOMIC DNA]</scope>
    <source>
        <strain evidence="8 9">DSM 19792</strain>
    </source>
</reference>
<feature type="domain" description="FlgD Tudor-like" evidence="7">
    <location>
        <begin position="89"/>
        <end position="221"/>
    </location>
</feature>
<feature type="domain" description="FlgD/Vpr Ig-like" evidence="6">
    <location>
        <begin position="111"/>
        <end position="180"/>
    </location>
</feature>
<evidence type="ECO:0000256" key="3">
    <source>
        <dbReference type="ARBA" id="ARBA00022795"/>
    </source>
</evidence>
<dbReference type="Gene3D" id="2.60.40.4070">
    <property type="match status" value="1"/>
</dbReference>
<dbReference type="Proteomes" id="UP000247792">
    <property type="component" value="Unassembled WGS sequence"/>
</dbReference>
<evidence type="ECO:0000313" key="9">
    <source>
        <dbReference type="Proteomes" id="UP000247792"/>
    </source>
</evidence>
<evidence type="ECO:0000256" key="5">
    <source>
        <dbReference type="RuleBase" id="RU362076"/>
    </source>
</evidence>
<dbReference type="RefSeq" id="WP_110253007.1">
    <property type="nucleotide sequence ID" value="NZ_QJKB01000001.1"/>
</dbReference>
<dbReference type="InterPro" id="IPR025963">
    <property type="entry name" value="FLgD_Tudor"/>
</dbReference>
<gene>
    <name evidence="8" type="ORF">DFR42_101100</name>
</gene>
<comment type="function">
    <text evidence="4 5">Required for flagellar hook formation. May act as a scaffolding protein.</text>
</comment>
<comment type="similarity">
    <text evidence="1 5">Belongs to the FlgD family.</text>
</comment>
<dbReference type="Pfam" id="PF03963">
    <property type="entry name" value="FlgD"/>
    <property type="match status" value="1"/>
</dbReference>
<protein>
    <recommendedName>
        <fullName evidence="2 5">Basal-body rod modification protein FlgD</fullName>
    </recommendedName>
</protein>
<organism evidence="8 9">
    <name type="scientific">Undibacterium pigrum</name>
    <dbReference type="NCBI Taxonomy" id="401470"/>
    <lineage>
        <taxon>Bacteria</taxon>
        <taxon>Pseudomonadati</taxon>
        <taxon>Pseudomonadota</taxon>
        <taxon>Betaproteobacteria</taxon>
        <taxon>Burkholderiales</taxon>
        <taxon>Oxalobacteraceae</taxon>
        <taxon>Undibacterium</taxon>
    </lineage>
</organism>
<dbReference type="Gene3D" id="2.30.30.910">
    <property type="match status" value="1"/>
</dbReference>
<proteinExistence type="inferred from homology"/>
<accession>A0A318JCB1</accession>
<dbReference type="EMBL" id="QJKB01000001">
    <property type="protein sequence ID" value="PXX46531.1"/>
    <property type="molecule type" value="Genomic_DNA"/>
</dbReference>
<dbReference type="OrthoDB" id="9785233at2"/>
<dbReference type="InterPro" id="IPR005648">
    <property type="entry name" value="FlgD"/>
</dbReference>
<keyword evidence="8" id="KW-0966">Cell projection</keyword>
<name>A0A318JCB1_9BURK</name>
<comment type="caution">
    <text evidence="8">The sequence shown here is derived from an EMBL/GenBank/DDBJ whole genome shotgun (WGS) entry which is preliminary data.</text>
</comment>
<dbReference type="GO" id="GO:0044781">
    <property type="term" value="P:bacterial-type flagellum organization"/>
    <property type="evidence" value="ECO:0007669"/>
    <property type="project" value="UniProtKB-UniRule"/>
</dbReference>
<evidence type="ECO:0000256" key="2">
    <source>
        <dbReference type="ARBA" id="ARBA00016013"/>
    </source>
</evidence>
<keyword evidence="8" id="KW-0282">Flagellum</keyword>
<dbReference type="AlphaFoldDB" id="A0A318JCB1"/>
<keyword evidence="9" id="KW-1185">Reference proteome</keyword>
<dbReference type="InterPro" id="IPR025965">
    <property type="entry name" value="FlgD/Vpr_Ig-like"/>
</dbReference>
<evidence type="ECO:0000256" key="1">
    <source>
        <dbReference type="ARBA" id="ARBA00010577"/>
    </source>
</evidence>
<evidence type="ECO:0000313" key="8">
    <source>
        <dbReference type="EMBL" id="PXX46531.1"/>
    </source>
</evidence>
<evidence type="ECO:0000256" key="4">
    <source>
        <dbReference type="ARBA" id="ARBA00024746"/>
    </source>
</evidence>